<feature type="compositionally biased region" description="Gly residues" evidence="6">
    <location>
        <begin position="340"/>
        <end position="354"/>
    </location>
</feature>
<evidence type="ECO:0000256" key="6">
    <source>
        <dbReference type="SAM" id="MobiDB-lite"/>
    </source>
</evidence>
<accession>A0A8T8WRQ0</accession>
<comment type="subcellular location">
    <subcellularLocation>
        <location evidence="1">Nucleus</location>
        <location evidence="1">Nucleolus</location>
    </subcellularLocation>
</comment>
<dbReference type="OrthoDB" id="443772at2759"/>
<organism evidence="7 8">
    <name type="scientific">Aspergillus japonicus CBS 114.51</name>
    <dbReference type="NCBI Taxonomy" id="1448312"/>
    <lineage>
        <taxon>Eukaryota</taxon>
        <taxon>Fungi</taxon>
        <taxon>Dikarya</taxon>
        <taxon>Ascomycota</taxon>
        <taxon>Pezizomycotina</taxon>
        <taxon>Eurotiomycetes</taxon>
        <taxon>Eurotiomycetidae</taxon>
        <taxon>Eurotiales</taxon>
        <taxon>Aspergillaceae</taxon>
        <taxon>Aspergillus</taxon>
        <taxon>Aspergillus subgen. Circumdati</taxon>
    </lineage>
</organism>
<evidence type="ECO:0000256" key="3">
    <source>
        <dbReference type="ARBA" id="ARBA00022517"/>
    </source>
</evidence>
<feature type="compositionally biased region" description="Acidic residues" evidence="6">
    <location>
        <begin position="50"/>
        <end position="104"/>
    </location>
</feature>
<feature type="compositionally biased region" description="Basic residues" evidence="6">
    <location>
        <begin position="355"/>
        <end position="368"/>
    </location>
</feature>
<protein>
    <submittedName>
        <fullName evidence="7">Eukaryotic rRNA processing</fullName>
    </submittedName>
</protein>
<reference evidence="7 8" key="1">
    <citation type="submission" date="2018-02" db="EMBL/GenBank/DDBJ databases">
        <title>The genomes of Aspergillus section Nigri reveals drivers in fungal speciation.</title>
        <authorList>
            <consortium name="DOE Joint Genome Institute"/>
            <person name="Vesth T.C."/>
            <person name="Nybo J."/>
            <person name="Theobald S."/>
            <person name="Brandl J."/>
            <person name="Frisvad J.C."/>
            <person name="Nielsen K.F."/>
            <person name="Lyhne E.K."/>
            <person name="Kogle M.E."/>
            <person name="Kuo A."/>
            <person name="Riley R."/>
            <person name="Clum A."/>
            <person name="Nolan M."/>
            <person name="Lipzen A."/>
            <person name="Salamov A."/>
            <person name="Henrissat B."/>
            <person name="Wiebenga A."/>
            <person name="De vries R.P."/>
            <person name="Grigoriev I.V."/>
            <person name="Mortensen U.H."/>
            <person name="Andersen M.R."/>
            <person name="Baker S.E."/>
        </authorList>
    </citation>
    <scope>NUCLEOTIDE SEQUENCE [LARGE SCALE GENOMIC DNA]</scope>
    <source>
        <strain evidence="7 8">CBS 114.51</strain>
    </source>
</reference>
<dbReference type="Proteomes" id="UP000249497">
    <property type="component" value="Unassembled WGS sequence"/>
</dbReference>
<dbReference type="GeneID" id="37170256"/>
<feature type="compositionally biased region" description="Basic and acidic residues" evidence="6">
    <location>
        <begin position="11"/>
        <end position="25"/>
    </location>
</feature>
<gene>
    <name evidence="7" type="ORF">BO86DRAFT_177654</name>
</gene>
<dbReference type="EMBL" id="KZ824825">
    <property type="protein sequence ID" value="RAH78538.1"/>
    <property type="molecule type" value="Genomic_DNA"/>
</dbReference>
<evidence type="ECO:0000313" key="7">
    <source>
        <dbReference type="EMBL" id="RAH78538.1"/>
    </source>
</evidence>
<dbReference type="GO" id="GO:0006364">
    <property type="term" value="P:rRNA processing"/>
    <property type="evidence" value="ECO:0007669"/>
    <property type="project" value="TreeGrafter"/>
</dbReference>
<dbReference type="GO" id="GO:0005730">
    <property type="term" value="C:nucleolus"/>
    <property type="evidence" value="ECO:0007669"/>
    <property type="project" value="UniProtKB-SubCell"/>
</dbReference>
<dbReference type="AlphaFoldDB" id="A0A8T8WRQ0"/>
<evidence type="ECO:0000256" key="2">
    <source>
        <dbReference type="ARBA" id="ARBA00007336"/>
    </source>
</evidence>
<comment type="similarity">
    <text evidence="2">Belongs to the EBP2 family.</text>
</comment>
<evidence type="ECO:0000313" key="8">
    <source>
        <dbReference type="Proteomes" id="UP000249497"/>
    </source>
</evidence>
<sequence length="368" mass="40879">MPKRSKLLQALDEHRGRDYDAEKQKKLVRAANKKKAAKGEETEDKKEEKEVEEEAEEEEEESAEDQESENESAAAEEDEEDDDEDEEAEESDIPLSDLEDDEREDVVPHQRLTINNSAAITASLKRISFISAQTPFSEHNSLVSKEELEVPDANDDLTRELAFYKVCQAAATQARALLKKEGIPFTRPGDYFAEMVKTDEHMDKIKKKLYDEAAAKKAAAEARKQRDLKKFGKQVQVAKLQQRAKEKRETLEKINDLKKKRKADTSGEADNANEMFDIAIDDAQPNNRKRAFGSDGATNAKRQKKNEKYGFGGKKRHSKSGDAVSSGDMRDFSVRKMKGGSRGGGGGGGGGGAKRPGKSRRAAAKGRA</sequence>
<feature type="region of interest" description="Disordered" evidence="6">
    <location>
        <begin position="1"/>
        <end position="115"/>
    </location>
</feature>
<dbReference type="InterPro" id="IPR008610">
    <property type="entry name" value="Ebp2"/>
</dbReference>
<keyword evidence="3" id="KW-0690">Ribosome biogenesis</keyword>
<feature type="compositionally biased region" description="Basic and acidic residues" evidence="6">
    <location>
        <begin position="37"/>
        <end position="49"/>
    </location>
</feature>
<dbReference type="GO" id="GO:0030687">
    <property type="term" value="C:preribosome, large subunit precursor"/>
    <property type="evidence" value="ECO:0007669"/>
    <property type="project" value="TreeGrafter"/>
</dbReference>
<evidence type="ECO:0000256" key="1">
    <source>
        <dbReference type="ARBA" id="ARBA00004604"/>
    </source>
</evidence>
<dbReference type="RefSeq" id="XP_025524432.1">
    <property type="nucleotide sequence ID" value="XM_025666564.1"/>
</dbReference>
<name>A0A8T8WRQ0_ASPJA</name>
<dbReference type="PANTHER" id="PTHR13028:SF0">
    <property type="entry name" value="RRNA-PROCESSING PROTEIN EBP2-RELATED"/>
    <property type="match status" value="1"/>
</dbReference>
<keyword evidence="4" id="KW-0175">Coiled coil</keyword>
<evidence type="ECO:0000256" key="5">
    <source>
        <dbReference type="ARBA" id="ARBA00023242"/>
    </source>
</evidence>
<proteinExistence type="inferred from homology"/>
<feature type="compositionally biased region" description="Basic residues" evidence="6">
    <location>
        <begin position="26"/>
        <end position="36"/>
    </location>
</feature>
<evidence type="ECO:0000256" key="4">
    <source>
        <dbReference type="ARBA" id="ARBA00023054"/>
    </source>
</evidence>
<feature type="region of interest" description="Disordered" evidence="6">
    <location>
        <begin position="258"/>
        <end position="368"/>
    </location>
</feature>
<dbReference type="Pfam" id="PF05890">
    <property type="entry name" value="Ebp2"/>
    <property type="match status" value="1"/>
</dbReference>
<keyword evidence="8" id="KW-1185">Reference proteome</keyword>
<dbReference type="GO" id="GO:0034399">
    <property type="term" value="C:nuclear periphery"/>
    <property type="evidence" value="ECO:0007669"/>
    <property type="project" value="TreeGrafter"/>
</dbReference>
<dbReference type="PANTHER" id="PTHR13028">
    <property type="entry name" value="RRNA PROCESSING PROTEIN EBNA1-BINDING PROTEIN-RELATED"/>
    <property type="match status" value="1"/>
</dbReference>
<keyword evidence="5" id="KW-0539">Nucleus</keyword>
<dbReference type="GO" id="GO:0042273">
    <property type="term" value="P:ribosomal large subunit biogenesis"/>
    <property type="evidence" value="ECO:0007669"/>
    <property type="project" value="TreeGrafter"/>
</dbReference>